<dbReference type="Gene3D" id="1.10.10.1210">
    <property type="entry name" value="MAGE homology domain, winged helix WH2 motif"/>
    <property type="match status" value="1"/>
</dbReference>
<evidence type="ECO:0000313" key="3">
    <source>
        <dbReference type="EMBL" id="GBG71525.1"/>
    </source>
</evidence>
<sequence length="309" mass="35481">MATRVHLRSPGTRRTGPSSQRIQTQRELIDGCNTYEEMEEEDPGSGFEFLRWQNLRPEERWAQATQREEIRDLMQKYESAASQVAELTVAHSITPEETDNLVSEVMRYMIFKNFQQPSVPVKREELKQIVNKQYKDRRQLPGYIIALAQAKFPACFGMELREITGSARRRWGEDQASTSQSQAGLKLYVLRSMLPADLRQDFVETDHSLAFQGLAMVVMSVIDMAGDKISEESLWRQLTKLGVRADDDCHPAFTNVQNLMQMLTKQRYIVQNKEVTADGDTYFLELGENAMEGIGKERLQSFVSKVLKD</sequence>
<dbReference type="AlphaFoldDB" id="A0A388KNB7"/>
<dbReference type="InterPro" id="IPR041898">
    <property type="entry name" value="MAGE_WH1"/>
</dbReference>
<feature type="region of interest" description="Disordered" evidence="1">
    <location>
        <begin position="1"/>
        <end position="22"/>
    </location>
</feature>
<dbReference type="STRING" id="69332.A0A388KNB7"/>
<dbReference type="InterPro" id="IPR002190">
    <property type="entry name" value="MHD_dom"/>
</dbReference>
<reference evidence="3 4" key="1">
    <citation type="journal article" date="2018" name="Cell">
        <title>The Chara Genome: Secondary Complexity and Implications for Plant Terrestrialization.</title>
        <authorList>
            <person name="Nishiyama T."/>
            <person name="Sakayama H."/>
            <person name="Vries J.D."/>
            <person name="Buschmann H."/>
            <person name="Saint-Marcoux D."/>
            <person name="Ullrich K.K."/>
            <person name="Haas F.B."/>
            <person name="Vanderstraeten L."/>
            <person name="Becker D."/>
            <person name="Lang D."/>
            <person name="Vosolsobe S."/>
            <person name="Rombauts S."/>
            <person name="Wilhelmsson P.K.I."/>
            <person name="Janitza P."/>
            <person name="Kern R."/>
            <person name="Heyl A."/>
            <person name="Rumpler F."/>
            <person name="Villalobos L.I.A.C."/>
            <person name="Clay J.M."/>
            <person name="Skokan R."/>
            <person name="Toyoda A."/>
            <person name="Suzuki Y."/>
            <person name="Kagoshima H."/>
            <person name="Schijlen E."/>
            <person name="Tajeshwar N."/>
            <person name="Catarino B."/>
            <person name="Hetherington A.J."/>
            <person name="Saltykova A."/>
            <person name="Bonnot C."/>
            <person name="Breuninger H."/>
            <person name="Symeonidi A."/>
            <person name="Radhakrishnan G.V."/>
            <person name="Van Nieuwerburgh F."/>
            <person name="Deforce D."/>
            <person name="Chang C."/>
            <person name="Karol K.G."/>
            <person name="Hedrich R."/>
            <person name="Ulvskov P."/>
            <person name="Glockner G."/>
            <person name="Delwiche C.F."/>
            <person name="Petrasek J."/>
            <person name="Van de Peer Y."/>
            <person name="Friml J."/>
            <person name="Beilby M."/>
            <person name="Dolan L."/>
            <person name="Kohara Y."/>
            <person name="Sugano S."/>
            <person name="Fujiyama A."/>
            <person name="Delaux P.-M."/>
            <person name="Quint M."/>
            <person name="TheiBen G."/>
            <person name="Hagemann M."/>
            <person name="Harholt J."/>
            <person name="Dunand C."/>
            <person name="Zachgo S."/>
            <person name="Langdale J."/>
            <person name="Maumus F."/>
            <person name="Straeten D.V.D."/>
            <person name="Gould S.B."/>
            <person name="Rensing S.A."/>
        </authorList>
    </citation>
    <scope>NUCLEOTIDE SEQUENCE [LARGE SCALE GENOMIC DNA]</scope>
    <source>
        <strain evidence="3 4">S276</strain>
    </source>
</reference>
<feature type="domain" description="MAGE" evidence="2">
    <location>
        <begin position="98"/>
        <end position="309"/>
    </location>
</feature>
<organism evidence="3 4">
    <name type="scientific">Chara braunii</name>
    <name type="common">Braun's stonewort</name>
    <dbReference type="NCBI Taxonomy" id="69332"/>
    <lineage>
        <taxon>Eukaryota</taxon>
        <taxon>Viridiplantae</taxon>
        <taxon>Streptophyta</taxon>
        <taxon>Charophyceae</taxon>
        <taxon>Charales</taxon>
        <taxon>Characeae</taxon>
        <taxon>Chara</taxon>
    </lineage>
</organism>
<dbReference type="GO" id="GO:0005634">
    <property type="term" value="C:nucleus"/>
    <property type="evidence" value="ECO:0007669"/>
    <property type="project" value="TreeGrafter"/>
</dbReference>
<protein>
    <recommendedName>
        <fullName evidence="2">MAGE domain-containing protein</fullName>
    </recommendedName>
</protein>
<dbReference type="SMART" id="SM01373">
    <property type="entry name" value="MAGE"/>
    <property type="match status" value="1"/>
</dbReference>
<dbReference type="InterPro" id="IPR041899">
    <property type="entry name" value="MAGE_WH2"/>
</dbReference>
<dbReference type="OMA" id="EENLWPH"/>
<dbReference type="Gramene" id="GBG71525">
    <property type="protein sequence ID" value="GBG71525"/>
    <property type="gene ID" value="CBR_g8943"/>
</dbReference>
<gene>
    <name evidence="3" type="ORF">CBR_g8943</name>
</gene>
<comment type="caution">
    <text evidence="3">The sequence shown here is derived from an EMBL/GenBank/DDBJ whole genome shotgun (WGS) entry which is preliminary data.</text>
</comment>
<name>A0A388KNB7_CHABU</name>
<dbReference type="PANTHER" id="PTHR11736">
    <property type="entry name" value="MELANOMA-ASSOCIATED ANTIGEN MAGE ANTIGEN"/>
    <property type="match status" value="1"/>
</dbReference>
<dbReference type="OrthoDB" id="205198at2759"/>
<dbReference type="PROSITE" id="PS50838">
    <property type="entry name" value="MAGE"/>
    <property type="match status" value="1"/>
</dbReference>
<dbReference type="Gene3D" id="1.10.10.1200">
    <property type="entry name" value="MAGE homology domain, winged helix WH1 motif"/>
    <property type="match status" value="1"/>
</dbReference>
<dbReference type="InterPro" id="IPR037445">
    <property type="entry name" value="MAGE"/>
</dbReference>
<evidence type="ECO:0000259" key="2">
    <source>
        <dbReference type="PROSITE" id="PS50838"/>
    </source>
</evidence>
<dbReference type="PANTHER" id="PTHR11736:SF14">
    <property type="entry name" value="NSE3 HOMOLOG, SMC5-SMC6 COMPLEX COMPONENT"/>
    <property type="match status" value="1"/>
</dbReference>
<keyword evidence="4" id="KW-1185">Reference proteome</keyword>
<evidence type="ECO:0000313" key="4">
    <source>
        <dbReference type="Proteomes" id="UP000265515"/>
    </source>
</evidence>
<evidence type="ECO:0000256" key="1">
    <source>
        <dbReference type="SAM" id="MobiDB-lite"/>
    </source>
</evidence>
<proteinExistence type="predicted"/>
<dbReference type="EMBL" id="BFEA01000148">
    <property type="protein sequence ID" value="GBG71525.1"/>
    <property type="molecule type" value="Genomic_DNA"/>
</dbReference>
<accession>A0A388KNB7</accession>
<dbReference type="Pfam" id="PF01454">
    <property type="entry name" value="MAGE"/>
    <property type="match status" value="1"/>
</dbReference>
<dbReference type="Proteomes" id="UP000265515">
    <property type="component" value="Unassembled WGS sequence"/>
</dbReference>